<dbReference type="HOGENOM" id="CLU_675535_0_0_7"/>
<feature type="transmembrane region" description="Helical" evidence="1">
    <location>
        <begin position="6"/>
        <end position="31"/>
    </location>
</feature>
<keyword evidence="1" id="KW-1133">Transmembrane helix</keyword>
<proteinExistence type="predicted"/>
<name>K7ZGL7_BDEBC</name>
<dbReference type="KEGG" id="bbat:Bdt_2957"/>
<reference evidence="2 3" key="1">
    <citation type="journal article" date="2012" name="BMC Genomics">
        <title>Genome analysis of a simultaneously predatory and prey-independent, novel Bdellovibrio bacteriovorus from the River Tiber, supports in silico predictions of both ancient and recent lateral gene transfer from diverse bacteria.</title>
        <authorList>
            <person name="Hobley L."/>
            <person name="Lerner T.R."/>
            <person name="Williams L.E."/>
            <person name="Lambert C."/>
            <person name="Till R."/>
            <person name="Milner D.S."/>
            <person name="Basford S.M."/>
            <person name="Capeness M.J."/>
            <person name="Fenton A.K."/>
            <person name="Atterbury R.J."/>
            <person name="Harris M.A."/>
            <person name="Sockett R.E."/>
        </authorList>
    </citation>
    <scope>NUCLEOTIDE SEQUENCE [LARGE SCALE GENOMIC DNA]</scope>
    <source>
        <strain evidence="2 3">Tiberius</strain>
    </source>
</reference>
<dbReference type="AlphaFoldDB" id="K7ZGL7"/>
<dbReference type="RefSeq" id="WP_015092052.1">
    <property type="nucleotide sequence ID" value="NC_019567.1"/>
</dbReference>
<dbReference type="OrthoDB" id="9342699at2"/>
<evidence type="ECO:0000313" key="2">
    <source>
        <dbReference type="EMBL" id="AFY02632.1"/>
    </source>
</evidence>
<keyword evidence="1" id="KW-0812">Transmembrane</keyword>
<dbReference type="Proteomes" id="UP000010074">
    <property type="component" value="Chromosome"/>
</dbReference>
<keyword evidence="1" id="KW-0472">Membrane</keyword>
<accession>K7ZGL7</accession>
<protein>
    <submittedName>
        <fullName evidence="2">Uncharacterized protein</fullName>
    </submittedName>
</protein>
<organism evidence="2 3">
    <name type="scientific">Bdellovibrio bacteriovorus str. Tiberius</name>
    <dbReference type="NCBI Taxonomy" id="1069642"/>
    <lineage>
        <taxon>Bacteria</taxon>
        <taxon>Pseudomonadati</taxon>
        <taxon>Bdellovibrionota</taxon>
        <taxon>Bdellovibrionia</taxon>
        <taxon>Bdellovibrionales</taxon>
        <taxon>Pseudobdellovibrionaceae</taxon>
        <taxon>Bdellovibrio</taxon>
    </lineage>
</organism>
<dbReference type="PATRIC" id="fig|1069642.3.peg.2926"/>
<dbReference type="EMBL" id="CP002930">
    <property type="protein sequence ID" value="AFY02632.1"/>
    <property type="molecule type" value="Genomic_DNA"/>
</dbReference>
<dbReference type="STRING" id="1069642.Bdt_2957"/>
<sequence length="407" mass="45232">MTNKKAIPFFIKVPVILAVVIALGLVLAMVFENSKPRPKLPECATVKSGRFEQTSMLAAMDRFSDGEYRALTLNAKGDTWVVNKLGFAQDFTPYLEAKSTIANAIYPFEESKYSLAATFGNMAFVRTESGRTLPIRMDGDNATMLNQLGVCGHNWKSDVIFRRLNQSTFVSLEANGRLGFYNSQAWQSVIPREVPRSPDTLMGVESGNMLSVLQCGQEYSNGKARVRIEPGLLAYSSGEGHDFAVYKVAPDRLSLETQRLSVDAGTNPFSDFVVAPYEQIGFKTSSWLERDEKWAFYPLTHLQGAPAALAVETGEPLDYREEYKVYGEQEPRAVWFAERKRPYNILKEYGLTVAAPAGESKKFAVTDKVAVKAISERGLWTVLPGGRHLFVENSKSGVEYALLQCPL</sequence>
<evidence type="ECO:0000256" key="1">
    <source>
        <dbReference type="SAM" id="Phobius"/>
    </source>
</evidence>
<evidence type="ECO:0000313" key="3">
    <source>
        <dbReference type="Proteomes" id="UP000010074"/>
    </source>
</evidence>
<gene>
    <name evidence="2" type="ORF">Bdt_2957</name>
</gene>